<accession>A0A7K1FQR1</accession>
<dbReference type="Pfam" id="PF08241">
    <property type="entry name" value="Methyltransf_11"/>
    <property type="match status" value="1"/>
</dbReference>
<dbReference type="RefSeq" id="WP_154769556.1">
    <property type="nucleotide sequence ID" value="NZ_WLYK01000006.1"/>
</dbReference>
<evidence type="ECO:0000256" key="2">
    <source>
        <dbReference type="ARBA" id="ARBA00022603"/>
    </source>
</evidence>
<keyword evidence="6" id="KW-1185">Reference proteome</keyword>
<dbReference type="SUPFAM" id="SSF53335">
    <property type="entry name" value="S-adenosyl-L-methionine-dependent methyltransferases"/>
    <property type="match status" value="1"/>
</dbReference>
<comment type="caution">
    <text evidence="5">The sequence shown here is derived from an EMBL/GenBank/DDBJ whole genome shotgun (WGS) entry which is preliminary data.</text>
</comment>
<gene>
    <name evidence="5" type="ORF">GIS00_16745</name>
</gene>
<evidence type="ECO:0000259" key="4">
    <source>
        <dbReference type="Pfam" id="PF08241"/>
    </source>
</evidence>
<evidence type="ECO:0000256" key="1">
    <source>
        <dbReference type="ARBA" id="ARBA00008361"/>
    </source>
</evidence>
<dbReference type="InterPro" id="IPR051052">
    <property type="entry name" value="Diverse_substrate_MTase"/>
</dbReference>
<dbReference type="PANTHER" id="PTHR44942">
    <property type="entry name" value="METHYLTRANSF_11 DOMAIN-CONTAINING PROTEIN"/>
    <property type="match status" value="1"/>
</dbReference>
<organism evidence="5 6">
    <name type="scientific">Nakamurella alba</name>
    <dbReference type="NCBI Taxonomy" id="2665158"/>
    <lineage>
        <taxon>Bacteria</taxon>
        <taxon>Bacillati</taxon>
        <taxon>Actinomycetota</taxon>
        <taxon>Actinomycetes</taxon>
        <taxon>Nakamurellales</taxon>
        <taxon>Nakamurellaceae</taxon>
        <taxon>Nakamurella</taxon>
    </lineage>
</organism>
<dbReference type="AlphaFoldDB" id="A0A7K1FQR1"/>
<evidence type="ECO:0000313" key="6">
    <source>
        <dbReference type="Proteomes" id="UP000460221"/>
    </source>
</evidence>
<dbReference type="CDD" id="cd02440">
    <property type="entry name" value="AdoMet_MTases"/>
    <property type="match status" value="1"/>
</dbReference>
<dbReference type="PANTHER" id="PTHR44942:SF4">
    <property type="entry name" value="METHYLTRANSFERASE TYPE 11 DOMAIN-CONTAINING PROTEIN"/>
    <property type="match status" value="1"/>
</dbReference>
<feature type="domain" description="Methyltransferase type 11" evidence="4">
    <location>
        <begin position="50"/>
        <end position="138"/>
    </location>
</feature>
<sequence length="251" mass="26484">MATPGAASGHRRDHARAFGPAAGLYDASRPGYPDAVVDALLADVPTGTVVDVGAGTGKLTALLAARRPDVVAVEPSEGMRTQLAAVLPGVGVLDGAGERIPVPDGSVAAVLAAQAWHWVDPVAGSAEVVRALRPGGVLGLVWNTRDEQVDWVGELGRLLASADGPGRGRFLPDVRPPLQPLDSGRVDWLQPMTADRLVDLVATRSYVLLQSEADRADLLAAVRELTATHPDLAGRAEFDLPYVAEYWRFRI</sequence>
<dbReference type="GO" id="GO:0032259">
    <property type="term" value="P:methylation"/>
    <property type="evidence" value="ECO:0007669"/>
    <property type="project" value="UniProtKB-KW"/>
</dbReference>
<dbReference type="Proteomes" id="UP000460221">
    <property type="component" value="Unassembled WGS sequence"/>
</dbReference>
<name>A0A7K1FQR1_9ACTN</name>
<dbReference type="InterPro" id="IPR029063">
    <property type="entry name" value="SAM-dependent_MTases_sf"/>
</dbReference>
<reference evidence="5 6" key="1">
    <citation type="submission" date="2019-11" db="EMBL/GenBank/DDBJ databases">
        <authorList>
            <person name="Jiang L.-Q."/>
        </authorList>
    </citation>
    <scope>NUCLEOTIDE SEQUENCE [LARGE SCALE GENOMIC DNA]</scope>
    <source>
        <strain evidence="5 6">YIM 132087</strain>
    </source>
</reference>
<keyword evidence="3 5" id="KW-0808">Transferase</keyword>
<protein>
    <submittedName>
        <fullName evidence="5">Methyltransferase domain-containing protein</fullName>
    </submittedName>
</protein>
<comment type="similarity">
    <text evidence="1">Belongs to the methyltransferase superfamily.</text>
</comment>
<dbReference type="Gene3D" id="3.40.50.150">
    <property type="entry name" value="Vaccinia Virus protein VP39"/>
    <property type="match status" value="1"/>
</dbReference>
<dbReference type="InterPro" id="IPR013216">
    <property type="entry name" value="Methyltransf_11"/>
</dbReference>
<dbReference type="EMBL" id="WLYK01000006">
    <property type="protein sequence ID" value="MTD15583.1"/>
    <property type="molecule type" value="Genomic_DNA"/>
</dbReference>
<keyword evidence="2 5" id="KW-0489">Methyltransferase</keyword>
<evidence type="ECO:0000313" key="5">
    <source>
        <dbReference type="EMBL" id="MTD15583.1"/>
    </source>
</evidence>
<evidence type="ECO:0000256" key="3">
    <source>
        <dbReference type="ARBA" id="ARBA00022679"/>
    </source>
</evidence>
<proteinExistence type="inferred from homology"/>
<dbReference type="GO" id="GO:0008757">
    <property type="term" value="F:S-adenosylmethionine-dependent methyltransferase activity"/>
    <property type="evidence" value="ECO:0007669"/>
    <property type="project" value="InterPro"/>
</dbReference>